<keyword evidence="1" id="KW-1133">Transmembrane helix</keyword>
<organism evidence="4 5">
    <name type="scientific">Rhipicephalus microplus</name>
    <name type="common">Cattle tick</name>
    <name type="synonym">Boophilus microplus</name>
    <dbReference type="NCBI Taxonomy" id="6941"/>
    <lineage>
        <taxon>Eukaryota</taxon>
        <taxon>Metazoa</taxon>
        <taxon>Ecdysozoa</taxon>
        <taxon>Arthropoda</taxon>
        <taxon>Chelicerata</taxon>
        <taxon>Arachnida</taxon>
        <taxon>Acari</taxon>
        <taxon>Parasitiformes</taxon>
        <taxon>Ixodida</taxon>
        <taxon>Ixodoidea</taxon>
        <taxon>Ixodidae</taxon>
        <taxon>Rhipicephalinae</taxon>
        <taxon>Rhipicephalus</taxon>
        <taxon>Boophilus</taxon>
    </lineage>
</organism>
<evidence type="ECO:0000259" key="3">
    <source>
        <dbReference type="Pfam" id="PF22824"/>
    </source>
</evidence>
<feature type="domain" description="DNA transposase THAP9 C-terminal" evidence="3">
    <location>
        <begin position="162"/>
        <end position="297"/>
    </location>
</feature>
<reference evidence="4" key="2">
    <citation type="submission" date="2021-09" db="EMBL/GenBank/DDBJ databases">
        <authorList>
            <person name="Jia N."/>
            <person name="Wang J."/>
            <person name="Shi W."/>
            <person name="Du L."/>
            <person name="Sun Y."/>
            <person name="Zhan W."/>
            <person name="Jiang J."/>
            <person name="Wang Q."/>
            <person name="Zhang B."/>
            <person name="Ji P."/>
            <person name="Sakyi L.B."/>
            <person name="Cui X."/>
            <person name="Yuan T."/>
            <person name="Jiang B."/>
            <person name="Yang W."/>
            <person name="Lam T.T.-Y."/>
            <person name="Chang Q."/>
            <person name="Ding S."/>
            <person name="Wang X."/>
            <person name="Zhu J."/>
            <person name="Ruan X."/>
            <person name="Zhao L."/>
            <person name="Wei J."/>
            <person name="Que T."/>
            <person name="Du C."/>
            <person name="Cheng J."/>
            <person name="Dai P."/>
            <person name="Han X."/>
            <person name="Huang E."/>
            <person name="Gao Y."/>
            <person name="Liu J."/>
            <person name="Shao H."/>
            <person name="Ye R."/>
            <person name="Li L."/>
            <person name="Wei W."/>
            <person name="Wang X."/>
            <person name="Wang C."/>
            <person name="Huo Q."/>
            <person name="Li W."/>
            <person name="Guo W."/>
            <person name="Chen H."/>
            <person name="Chen S."/>
            <person name="Zhou L."/>
            <person name="Zhou L."/>
            <person name="Ni X."/>
            <person name="Tian J."/>
            <person name="Zhou Y."/>
            <person name="Sheng Y."/>
            <person name="Liu T."/>
            <person name="Pan Y."/>
            <person name="Xia L."/>
            <person name="Li J."/>
            <person name="Zhao F."/>
            <person name="Cao W."/>
        </authorList>
    </citation>
    <scope>NUCLEOTIDE SEQUENCE</scope>
    <source>
        <strain evidence="4">Rmic-2018</strain>
        <tissue evidence="4">Larvae</tissue>
    </source>
</reference>
<proteinExistence type="predicted"/>
<protein>
    <submittedName>
        <fullName evidence="4">Uncharacterized protein</fullName>
    </submittedName>
</protein>
<dbReference type="EMBL" id="JABSTU010000009">
    <property type="protein sequence ID" value="KAH8020409.1"/>
    <property type="molecule type" value="Genomic_DNA"/>
</dbReference>
<dbReference type="PANTHER" id="PTHR47577:SF2">
    <property type="entry name" value="THAP DOMAIN CONTAINING 9"/>
    <property type="match status" value="1"/>
</dbReference>
<sequence>MNFFEEVKEYIRGLTDGSGDPIFRTPRRTQFLGFLVTIESVIGLASALLLSNNAPLRYFLTYKLSQDHIELFFAAVRSKGDWNNNPTVSQFVAAYKRLVTHNQVKGGRENCESLDNTRILYVSSQFCSNDELDMATAKRSGTQDLMQGIDLPDESELDVIVEDLPALSPYLGNVVGYIAGFVCRMVKRKIPCAVCYSATIAETCGSALLNRKNRGGLSKPSSSTTYICQLTEKAVRLQEKVHDGGLPKKNATDTVTAKVMAELSGVLSTNKLYPELHGHMFESAVDSNHFREIVVDFAAGWSKHIVNTSSAICKPVRSSDKGLCMHQRAAMRCFTYACSDIPLR</sequence>
<dbReference type="AlphaFoldDB" id="A0A9J6DEM6"/>
<feature type="domain" description="Transposable element P transposase-like RNase H C-terminal" evidence="2">
    <location>
        <begin position="62"/>
        <end position="96"/>
    </location>
</feature>
<dbReference type="PANTHER" id="PTHR47577">
    <property type="entry name" value="THAP DOMAIN-CONTAINING PROTEIN 6"/>
    <property type="match status" value="1"/>
</dbReference>
<dbReference type="Proteomes" id="UP000821866">
    <property type="component" value="Chromosome 7"/>
</dbReference>
<dbReference type="Pfam" id="PF21789">
    <property type="entry name" value="TNP-like_RNaseH_C"/>
    <property type="match status" value="1"/>
</dbReference>
<gene>
    <name evidence="4" type="ORF">HPB51_001707</name>
</gene>
<evidence type="ECO:0000259" key="2">
    <source>
        <dbReference type="Pfam" id="PF21789"/>
    </source>
</evidence>
<dbReference type="InterPro" id="IPR055035">
    <property type="entry name" value="THAP9_C"/>
</dbReference>
<evidence type="ECO:0000313" key="4">
    <source>
        <dbReference type="EMBL" id="KAH8020409.1"/>
    </source>
</evidence>
<keyword evidence="5" id="KW-1185">Reference proteome</keyword>
<reference evidence="4" key="1">
    <citation type="journal article" date="2020" name="Cell">
        <title>Large-Scale Comparative Analyses of Tick Genomes Elucidate Their Genetic Diversity and Vector Capacities.</title>
        <authorList>
            <consortium name="Tick Genome and Microbiome Consortium (TIGMIC)"/>
            <person name="Jia N."/>
            <person name="Wang J."/>
            <person name="Shi W."/>
            <person name="Du L."/>
            <person name="Sun Y."/>
            <person name="Zhan W."/>
            <person name="Jiang J.F."/>
            <person name="Wang Q."/>
            <person name="Zhang B."/>
            <person name="Ji P."/>
            <person name="Bell-Sakyi L."/>
            <person name="Cui X.M."/>
            <person name="Yuan T.T."/>
            <person name="Jiang B.G."/>
            <person name="Yang W.F."/>
            <person name="Lam T.T."/>
            <person name="Chang Q.C."/>
            <person name="Ding S.J."/>
            <person name="Wang X.J."/>
            <person name="Zhu J.G."/>
            <person name="Ruan X.D."/>
            <person name="Zhao L."/>
            <person name="Wei J.T."/>
            <person name="Ye R.Z."/>
            <person name="Que T.C."/>
            <person name="Du C.H."/>
            <person name="Zhou Y.H."/>
            <person name="Cheng J.X."/>
            <person name="Dai P.F."/>
            <person name="Guo W.B."/>
            <person name="Han X.H."/>
            <person name="Huang E.J."/>
            <person name="Li L.F."/>
            <person name="Wei W."/>
            <person name="Gao Y.C."/>
            <person name="Liu J.Z."/>
            <person name="Shao H.Z."/>
            <person name="Wang X."/>
            <person name="Wang C.C."/>
            <person name="Yang T.C."/>
            <person name="Huo Q.B."/>
            <person name="Li W."/>
            <person name="Chen H.Y."/>
            <person name="Chen S.E."/>
            <person name="Zhou L.G."/>
            <person name="Ni X.B."/>
            <person name="Tian J.H."/>
            <person name="Sheng Y."/>
            <person name="Liu T."/>
            <person name="Pan Y.S."/>
            <person name="Xia L.Y."/>
            <person name="Li J."/>
            <person name="Zhao F."/>
            <person name="Cao W.C."/>
        </authorList>
    </citation>
    <scope>NUCLEOTIDE SEQUENCE</scope>
    <source>
        <strain evidence="4">Rmic-2018</strain>
    </source>
</reference>
<evidence type="ECO:0000313" key="5">
    <source>
        <dbReference type="Proteomes" id="UP000821866"/>
    </source>
</evidence>
<keyword evidence="1" id="KW-0472">Membrane</keyword>
<name>A0A9J6DEM6_RHIMP</name>
<dbReference type="Pfam" id="PF22824">
    <property type="entry name" value="THAP9_C"/>
    <property type="match status" value="1"/>
</dbReference>
<comment type="caution">
    <text evidence="4">The sequence shown here is derived from an EMBL/GenBank/DDBJ whole genome shotgun (WGS) entry which is preliminary data.</text>
</comment>
<keyword evidence="1" id="KW-0812">Transmembrane</keyword>
<evidence type="ECO:0000256" key="1">
    <source>
        <dbReference type="SAM" id="Phobius"/>
    </source>
</evidence>
<dbReference type="InterPro" id="IPR048367">
    <property type="entry name" value="TNP-like_RNaseH_C"/>
</dbReference>
<accession>A0A9J6DEM6</accession>
<feature type="transmembrane region" description="Helical" evidence="1">
    <location>
        <begin position="31"/>
        <end position="50"/>
    </location>
</feature>
<dbReference type="VEuPathDB" id="VectorBase:LOC119168446"/>